<dbReference type="Proteomes" id="UP000321938">
    <property type="component" value="Unassembled WGS sequence"/>
</dbReference>
<evidence type="ECO:0000313" key="1">
    <source>
        <dbReference type="EMBL" id="TXE18294.1"/>
    </source>
</evidence>
<evidence type="ECO:0000313" key="2">
    <source>
        <dbReference type="Proteomes" id="UP000321938"/>
    </source>
</evidence>
<gene>
    <name evidence="1" type="ORF">ES692_06495</name>
</gene>
<proteinExistence type="predicted"/>
<keyword evidence="2" id="KW-1185">Reference proteome</keyword>
<evidence type="ECO:0008006" key="3">
    <source>
        <dbReference type="Google" id="ProtNLM"/>
    </source>
</evidence>
<dbReference type="OrthoDB" id="1522765at2"/>
<dbReference type="EMBL" id="VOSB01000008">
    <property type="protein sequence ID" value="TXE18294.1"/>
    <property type="molecule type" value="Genomic_DNA"/>
</dbReference>
<dbReference type="AlphaFoldDB" id="A0A5C7BB42"/>
<sequence>MGNYFSEELETNYTFALENKALKLSYYNNLDITLYPVEINKFGNQNRTLYHFTTNKSGKIIGMLLSCDGQVGNIEFIKDQTQD</sequence>
<organism evidence="1 2">
    <name type="scientific">Psychroserpens burtonensis</name>
    <dbReference type="NCBI Taxonomy" id="49278"/>
    <lineage>
        <taxon>Bacteria</taxon>
        <taxon>Pseudomonadati</taxon>
        <taxon>Bacteroidota</taxon>
        <taxon>Flavobacteriia</taxon>
        <taxon>Flavobacteriales</taxon>
        <taxon>Flavobacteriaceae</taxon>
        <taxon>Psychroserpens</taxon>
    </lineage>
</organism>
<name>A0A5C7BB42_9FLAO</name>
<reference evidence="1 2" key="1">
    <citation type="submission" date="2019-08" db="EMBL/GenBank/DDBJ databases">
        <title>Genome of Psychroserpens burtonensis ACAM 167.</title>
        <authorList>
            <person name="Bowman J.P."/>
        </authorList>
    </citation>
    <scope>NUCLEOTIDE SEQUENCE [LARGE SCALE GENOMIC DNA]</scope>
    <source>
        <strain evidence="1 2">ACAM 167</strain>
    </source>
</reference>
<protein>
    <recommendedName>
        <fullName evidence="3">DUF3471 domain-containing protein</fullName>
    </recommendedName>
</protein>
<accession>A0A5C7BB42</accession>
<dbReference type="RefSeq" id="WP_147231415.1">
    <property type="nucleotide sequence ID" value="NZ_VOSB01000008.1"/>
</dbReference>
<comment type="caution">
    <text evidence="1">The sequence shown here is derived from an EMBL/GenBank/DDBJ whole genome shotgun (WGS) entry which is preliminary data.</text>
</comment>